<reference evidence="4 5" key="1">
    <citation type="submission" date="2024-11" db="EMBL/GenBank/DDBJ databases">
        <title>Chromosome-level genome assembly of the freshwater bivalve Anodonta woodiana.</title>
        <authorList>
            <person name="Chen X."/>
        </authorList>
    </citation>
    <scope>NUCLEOTIDE SEQUENCE [LARGE SCALE GENOMIC DNA]</scope>
    <source>
        <strain evidence="4">MN2024</strain>
        <tissue evidence="4">Gills</tissue>
    </source>
</reference>
<dbReference type="EMBL" id="JBJQND010000003">
    <property type="protein sequence ID" value="KAL3881099.1"/>
    <property type="molecule type" value="Genomic_DNA"/>
</dbReference>
<dbReference type="PANTHER" id="PTHR15600:SF42">
    <property type="entry name" value="SACSIN"/>
    <property type="match status" value="1"/>
</dbReference>
<dbReference type="Gene3D" id="1.20.120.330">
    <property type="entry name" value="Nucleotidyltransferases domain 2"/>
    <property type="match status" value="1"/>
</dbReference>
<dbReference type="Pfam" id="PF25794">
    <property type="entry name" value="SACS"/>
    <property type="match status" value="2"/>
</dbReference>
<protein>
    <recommendedName>
        <fullName evidence="3">Sacsin/Nov domain-containing protein</fullName>
    </recommendedName>
</protein>
<name>A0ABD3X4C2_SINWO</name>
<dbReference type="Gene3D" id="1.10.287.110">
    <property type="entry name" value="DnaJ domain"/>
    <property type="match status" value="1"/>
</dbReference>
<dbReference type="NCBIfam" id="NF047352">
    <property type="entry name" value="P_loop_sacsin"/>
    <property type="match status" value="2"/>
</dbReference>
<gene>
    <name evidence="4" type="ORF">ACJMK2_027561</name>
</gene>
<dbReference type="SUPFAM" id="SSF55874">
    <property type="entry name" value="ATPase domain of HSP90 chaperone/DNA topoisomerase II/histidine kinase"/>
    <property type="match status" value="2"/>
</dbReference>
<comment type="caution">
    <text evidence="4">The sequence shown here is derived from an EMBL/GenBank/DDBJ whole genome shotgun (WGS) entry which is preliminary data.</text>
</comment>
<accession>A0ABD3X4C2</accession>
<dbReference type="InterPro" id="IPR036890">
    <property type="entry name" value="HATPase_C_sf"/>
</dbReference>
<dbReference type="InterPro" id="IPR052972">
    <property type="entry name" value="Sacsin_chaperone_reg"/>
</dbReference>
<dbReference type="InterPro" id="IPR058210">
    <property type="entry name" value="SACS/Nov_dom"/>
</dbReference>
<evidence type="ECO:0000313" key="4">
    <source>
        <dbReference type="EMBL" id="KAL3881099.1"/>
    </source>
</evidence>
<sequence>MRLASAADIGIQCPAGGFPVQFPCRLITTESSGASLASLIGLERASMKYLVQKTLKAIQKGNYFPEDVTTFMMYLVDNISLYKKCTEIINTAKSISFLRNSALKLCKPDELFDPWDENLKILFYNEDRFPIDAAIMQSNRRQALIDLGLRLKQNIRASDLLETAKVLDSSSQGKVEANVLCKKAKEFMETLNVSDYLFQEINGIPLACHIENMKCIYHKISPVNGYPIVLKWYGQAIVLSKPTDIRSIEYSGSVGSAMALIDCENLPALADYFKWRTSPPAYNVYAHLQHLTEQHDEPTLFRLVLDTYTELNKLYSSSRTEMKKPNFPSIWHGEGFTLSRNVYINKSVDLNLKPYLYRLPAELSHYQGLFEWMGCHTNLAANVLLDIQWKVNEKYQSISKGIHVFTLNEVNHDRQLIIRILEILKELANELTDEESSKLLFPVQTDDDILLILKSSTECVYSLDETWLCDAGYSEEDGLFHIHKDVSMTTAQQLGVKSLSQNLVSDAEGFDEWGQEEPLTRRIHNLLYEGYTDGFSFPKEIIQNADDACATEVCFLYDERENHDAMTRLLDVGMAECQGPALWAYNNAEFSPEDLKNLTQLSGATKANDTTKIGKFGLGFCSVYNLTDVPSLVTGYDIVIFDPHKTHLGKALPGPRPGLRINLASQKNRKLLQRLDHQFKPYQNIFGCTLRADAQNPYKGTLFRFPFRSTSKSEIKSHPYLEKDRIDLLKKLIEYGGNILLFTQNVLKVKLFHLPKDCMDPSKMKLLYTIEKSHLDPCLPERKSVLQQMAELCQNNISLGTNQFEAVQRISIRTSIKKVTSKVIQGINNFIGDVKTDWLISWTSGQNECLHLMGKLTKSVVPLGAVALLVDKDKNSCIMPRSVNQSPLGFYKESHFFCFLPLPLTTTLPVHINATFAVTSDRKQLRVSTQDENKTVESEWNDALLGDAVCSAYLHLLKYLSKAADISVNYDYFQLWPFGSCSLISILKTNFYKKLVTENWEIFRGEGGWAAFSNCLFLDKLLTTPKNICKISLKTLSKFKDKKTDVVINLPEKIHDLIAKSHKMQITERTVTRKSFILDIFFPNTKSEFWKNKKKERNEMTLYILSKRDNDINKEAQHTVCIPTEPHGELQMPKELVHPEGDIADMFSKDDGRFPVQSFRTKAILDALEDWSIMKFKINTELLEERCQSIPILANTDMQKSLQRYTAVMRYLEKLQRENLLDNETLYKIREIPFLPVMPKPSRWPFKWKAEEELKGKDSQSAVTYARADQLFSQRRHSKEVISCCSKLILNVNDHQYDTLKICIKLGLQEIETNLETFERIEEQLLEISKTLKEQQVDLNILRQSKQYIYEHLNRMCSEEWAKRRLTRFQGSLVVFVDDHFVLPSHAYFQHQWDCKPEFYRVKDFERYQLFYSAVGVRSVIPPIEICQVLDSMKEEWKDQQLPKQKLTLTLNLLHCLSESLCETNETNFNLNIIALDSEGVLTPVSQLCFDDHAISSRKKMSFVHPNISEHVGKTLGIKTKSKKMLRDCSRKMGFGQHEDLLTRLYQILENYPLDFGILKELFQNADDAGATEVHFIKDYRQLGTGKIFDESFAPLQGPALCVYNNSPFTQADLEGIQKLGLGSKRNDIFKSGQYGVGFNVVYHLTDVPSFLTKGPEVGETLCFFDPMCLYIPQTTLQHPGMQYNELEEIRESCSDIFDGYLESEIFSSETGTMFRFPLRNEQLAEASQISKDVISVSKIDGLLDGFKEEIFSALLFVKNVTKIVFSKVNVDGKVEMEYKVEACLSVEDMERRTIFFQHAKQNILNVTDALLSKHETDYIMKIEDTKGVLQTWHVFQVIGFENCTNQMVESLKAGFVKHLPVGGVAGPCSSLGCPPSVNGQAFCNLPLPVYTGLPVHINGHFMLDDEGRRNLWMDKMDVRTTWNSLLIEHAVCPAYVRLIQCMKRYFCPNDIVQNRVMESQLTSYFKIFPSFSNAKGEYCKDLTKYFYQYIINNEENVFPMVQDQGNECSLTWIPITTKGQEFPSYFDIENIPGAMQILFSGNWSHTNDSALPEFPLVTTVLKELGLKIIHSNIEMYQSMNDSGMDVSYLTPDTAIKFLKSQFSTKRFCTMSETGKDLSQSAMKNMSRILSLLYYCSRSESFLEQLDGLPLLVVNDNTLQIFSKDRPVYFSLFVDLHIGCAGRFLHTDLVQFFQKKFQNPFVSQIDNWLTGVFQKLDIEQCMAILKHTLPADTLQQQNYLEWDHSAKDLPNKQWVMRFWEFISVQAKKNFLSRIDVPEHELLMSDFEQHKNWCLLPAVIEENNSEKFFLVPIFLSFTVFDNTSIENPELKRVLEKLALPKICRFGLAKKFEMGIKIMQTLVSQTNRPTDLLKGLCFHKNSILGKKNLSKYDCIVILEYFCQQMERSEMFVDTAYMTLLKSLPLFVTHTGNVSSLECFSEVVIVPSTIPVDGLNQLMSCLGVCFLEKIEKLSKLLKSIGTEIETHEEFYCRFIIPNFDYIPEENRLTHLEYIRDQVLLKMYIHRYTEKQKDFISVMKQWEFISVGYAKKKASDFFSPFIDVFNEMCKDKFPPPPFGNKEWKTFMELAGMVSEVSADQFCQFAEDLSSQYKRSNTLPDDLARKSEILCKHLFSHEKLKEESILHRVSHIEFIPPFEIDHFLGNIFRQHQNRMYPIAFSGSIYSKYANLAWTCCPVLPDWIFPTHLQESLNILFKPCLKDVITHTQNICEVLQKDFQSQGNHPDLDRIDLIMADIYNFLQTHGMQETVMRERLYKTPILYIPDGHCFVQATHVIREGDEIRPYLFKYPIKYGPFYELFRYLGTAEKADINHYAEVLNLIHEKCEMNEHLPDERSKVQNAIRGLLSCLITNERGGQNIRIDILYLPDEKWSLVNAKELIVSDHSVYRKKIEACQKLMFFCGFRQIKIEVENERETLFRFPNQWRPDFLSKIVTKRLDLDNSNLSIMRSEKSQQLQRFLSSEEVLIGLMRLLQNENATLEEKCVRENLANTTVQHVQTIGTCLYVRDQKVNGTRENNIYWLDSKREKNQTILYFTMHLCSEQHLYEKLESPISKILNMCTNKLLYDKIEHLMTIARCITCPERIAKLLDEAEICSYESADRYTFHTMDFIPQLGAYVPEKYLAMLDNNFIMFDIGEIVAFEIEDQWENESPVFVFAKVLKKVDSSMSSSEINLKYDIDLGSETRTVMATFLYRFIRRNIDSLSVVLRTSPSKAESSDDLKEIKGIIRKTLNEAWTKDVKEKQKIVKRLCLKWHPEKNHGNETLCTKVFQYIQHLIHKFENGQFEDSESDDDDDASKGTGSDASKGPGYNRTRRHYRDTSQQRYSQWDSFFDFMGRRASKHRHQYQSYSESDLYSGSSFEPSPQPREAQRWQKQAVLDLVAAKETLTTAEALRLNNWVCYLCHQVRCGVHLIVGNTPTSSLRCGEYLILGNTPTSSLRRCGMYLILGNTPTSLLRCGVYLIVGNTPISSLRWCGVYLILGNTPTSSLRSCGVYLIVGNTPTLIKGCGVYLIVGNTSTLIKGCGVHLIVGNTPTSSVRSFGVYCIVCNTPTSSRCGVDLIVGKTPTSSLRRYCGVYLIVANTPTSSLRRCGVYLIVANTPTSSLRRCGVYRIVANTPTSSLRRCGVYLIVANTPTSSLRRCGVYLIVANTPTSSLRRCGVYLIVGHTPTLIKGHGVHLIVGNTPTSSVRGCGVYLILGNTPTSLLRRCGVYFILVNTPTSSLKSFGVYLIVGNTPTLIKGWGVYLIVGNTHTSSLRRSGVYLIVGITPTSSIRRCEMIWEYLVLHGNQRLDDIFNSSNRSQAPRRPEVVSGSSWSSIFMPWSLVFTR</sequence>
<feature type="coiled-coil region" evidence="1">
    <location>
        <begin position="1308"/>
        <end position="1338"/>
    </location>
</feature>
<evidence type="ECO:0000313" key="5">
    <source>
        <dbReference type="Proteomes" id="UP001634394"/>
    </source>
</evidence>
<keyword evidence="5" id="KW-1185">Reference proteome</keyword>
<evidence type="ECO:0000259" key="3">
    <source>
        <dbReference type="Pfam" id="PF25794"/>
    </source>
</evidence>
<organism evidence="4 5">
    <name type="scientific">Sinanodonta woodiana</name>
    <name type="common">Chinese pond mussel</name>
    <name type="synonym">Anodonta woodiana</name>
    <dbReference type="NCBI Taxonomy" id="1069815"/>
    <lineage>
        <taxon>Eukaryota</taxon>
        <taxon>Metazoa</taxon>
        <taxon>Spiralia</taxon>
        <taxon>Lophotrochozoa</taxon>
        <taxon>Mollusca</taxon>
        <taxon>Bivalvia</taxon>
        <taxon>Autobranchia</taxon>
        <taxon>Heteroconchia</taxon>
        <taxon>Palaeoheterodonta</taxon>
        <taxon>Unionida</taxon>
        <taxon>Unionoidea</taxon>
        <taxon>Unionidae</taxon>
        <taxon>Unioninae</taxon>
        <taxon>Sinanodonta</taxon>
    </lineage>
</organism>
<evidence type="ECO:0000256" key="1">
    <source>
        <dbReference type="SAM" id="Coils"/>
    </source>
</evidence>
<dbReference type="Gene3D" id="3.30.565.10">
    <property type="entry name" value="Histidine kinase-like ATPase, C-terminal domain"/>
    <property type="match status" value="1"/>
</dbReference>
<proteinExistence type="predicted"/>
<dbReference type="InterPro" id="IPR036869">
    <property type="entry name" value="J_dom_sf"/>
</dbReference>
<feature type="compositionally biased region" description="Acidic residues" evidence="2">
    <location>
        <begin position="3297"/>
        <end position="3308"/>
    </location>
</feature>
<feature type="domain" description="Sacsin/Nov" evidence="3">
    <location>
        <begin position="517"/>
        <end position="763"/>
    </location>
</feature>
<feature type="region of interest" description="Disordered" evidence="2">
    <location>
        <begin position="3297"/>
        <end position="3331"/>
    </location>
</feature>
<feature type="domain" description="Sacsin/Nov" evidence="3">
    <location>
        <begin position="1538"/>
        <end position="1773"/>
    </location>
</feature>
<dbReference type="Proteomes" id="UP001634394">
    <property type="component" value="Unassembled WGS sequence"/>
</dbReference>
<keyword evidence="1" id="KW-0175">Coiled coil</keyword>
<evidence type="ECO:0000256" key="2">
    <source>
        <dbReference type="SAM" id="MobiDB-lite"/>
    </source>
</evidence>
<dbReference type="PANTHER" id="PTHR15600">
    <property type="entry name" value="SACSIN"/>
    <property type="match status" value="1"/>
</dbReference>